<reference evidence="7 8" key="1">
    <citation type="submission" date="2019-04" db="EMBL/GenBank/DDBJ databases">
        <title>Salinimonas iocasae sp. nov., a halophilic bacterium isolated from the outer tube casing of tubeworms in Okinawa Trough.</title>
        <authorList>
            <person name="Zhang H."/>
            <person name="Wang H."/>
            <person name="Li C."/>
        </authorList>
    </citation>
    <scope>NUCLEOTIDE SEQUENCE [LARGE SCALE GENOMIC DNA]</scope>
    <source>
        <strain evidence="7 8">KX18D6</strain>
    </source>
</reference>
<dbReference type="GO" id="GO:0003887">
    <property type="term" value="F:DNA-directed DNA polymerase activity"/>
    <property type="evidence" value="ECO:0007669"/>
    <property type="project" value="TreeGrafter"/>
</dbReference>
<evidence type="ECO:0000313" key="8">
    <source>
        <dbReference type="Proteomes" id="UP000304912"/>
    </source>
</evidence>
<proteinExistence type="inferred from homology"/>
<dbReference type="InterPro" id="IPR050116">
    <property type="entry name" value="DNA_polymerase-Y"/>
</dbReference>
<dbReference type="InterPro" id="IPR001126">
    <property type="entry name" value="UmuC"/>
</dbReference>
<organism evidence="7 8">
    <name type="scientific">Salinimonas iocasae</name>
    <dbReference type="NCBI Taxonomy" id="2572577"/>
    <lineage>
        <taxon>Bacteria</taxon>
        <taxon>Pseudomonadati</taxon>
        <taxon>Pseudomonadota</taxon>
        <taxon>Gammaproteobacteria</taxon>
        <taxon>Alteromonadales</taxon>
        <taxon>Alteromonadaceae</taxon>
        <taxon>Alteromonas/Salinimonas group</taxon>
        <taxon>Salinimonas</taxon>
    </lineage>
</organism>
<feature type="domain" description="UmuC" evidence="6">
    <location>
        <begin position="2"/>
        <end position="187"/>
    </location>
</feature>
<evidence type="ECO:0000256" key="3">
    <source>
        <dbReference type="ARBA" id="ARBA00023199"/>
    </source>
</evidence>
<dbReference type="Pfam" id="PF13438">
    <property type="entry name" value="DUF4113"/>
    <property type="match status" value="1"/>
</dbReference>
<dbReference type="CDD" id="cd01700">
    <property type="entry name" value="PolY_Pol_V_umuC"/>
    <property type="match status" value="1"/>
</dbReference>
<evidence type="ECO:0000256" key="1">
    <source>
        <dbReference type="ARBA" id="ARBA00010945"/>
    </source>
</evidence>
<dbReference type="Gene3D" id="1.10.150.20">
    <property type="entry name" value="5' to 3' exonuclease, C-terminal subdomain"/>
    <property type="match status" value="1"/>
</dbReference>
<dbReference type="AlphaFoldDB" id="A0A5B7YGV7"/>
<dbReference type="GO" id="GO:0006281">
    <property type="term" value="P:DNA repair"/>
    <property type="evidence" value="ECO:0007669"/>
    <property type="project" value="UniProtKB-KW"/>
</dbReference>
<dbReference type="Pfam" id="PF11799">
    <property type="entry name" value="IMS_C"/>
    <property type="match status" value="1"/>
</dbReference>
<keyword evidence="3" id="KW-0741">SOS mutagenesis</keyword>
<sequence length="418" mass="47005">MFALIDVNSFYASAEKIFDPSIRQRPVVVLTNNDGCICALCDQAKLLGVKKFGPYYKVQDMLRAHGAVIRSSNYELYDDLSNKMMEVIGRFAPRQHVYSIDECFLDFGQWVPKEGWADYALMIRETVARELRLPVSVGISTTPTLAKVASFVAKKRKTNKGTAVLVNDAIRRRVLGQMQASDIWGVGKRIAARLATMDVESALALADSCPKAMRKQFSVEIERTVRELNGTFCFEWESLPVEKKQTFSTRAFGSPVTDFTDLRQSLAWHAERVSEKVRRQESAIQVLTVFAHANPFASNGHYHRSVQHTFAFPVNDVSSLVRVVSKAAREIYRPGVKFHKSGVGAISLCPVAQSQPDLFNTCESKPELMQCMDLINQRYGKNTLGIAAKGVNVKWSMKRNFLSPQFTTNWQDIPKITC</sequence>
<dbReference type="Gene3D" id="3.40.1170.60">
    <property type="match status" value="1"/>
</dbReference>
<dbReference type="Proteomes" id="UP000304912">
    <property type="component" value="Chromosome"/>
</dbReference>
<evidence type="ECO:0000256" key="4">
    <source>
        <dbReference type="ARBA" id="ARBA00023204"/>
    </source>
</evidence>
<dbReference type="Pfam" id="PF00817">
    <property type="entry name" value="IMS"/>
    <property type="match status" value="1"/>
</dbReference>
<dbReference type="GO" id="GO:0042276">
    <property type="term" value="P:error-prone translesion synthesis"/>
    <property type="evidence" value="ECO:0007669"/>
    <property type="project" value="TreeGrafter"/>
</dbReference>
<dbReference type="GO" id="GO:0005829">
    <property type="term" value="C:cytosol"/>
    <property type="evidence" value="ECO:0007669"/>
    <property type="project" value="TreeGrafter"/>
</dbReference>
<dbReference type="RefSeq" id="WP_139757603.1">
    <property type="nucleotide sequence ID" value="NZ_CP039852.1"/>
</dbReference>
<dbReference type="PANTHER" id="PTHR11076">
    <property type="entry name" value="DNA REPAIR POLYMERASE UMUC / TRANSFERASE FAMILY MEMBER"/>
    <property type="match status" value="1"/>
</dbReference>
<evidence type="ECO:0000256" key="5">
    <source>
        <dbReference type="ARBA" id="ARBA00023236"/>
    </source>
</evidence>
<keyword evidence="2" id="KW-0227">DNA damage</keyword>
<dbReference type="InterPro" id="IPR043502">
    <property type="entry name" value="DNA/RNA_pol_sf"/>
</dbReference>
<comment type="similarity">
    <text evidence="1">Belongs to the DNA polymerase type-Y family.</text>
</comment>
<name>A0A5B7YGV7_9ALTE</name>
<evidence type="ECO:0000256" key="2">
    <source>
        <dbReference type="ARBA" id="ARBA00022763"/>
    </source>
</evidence>
<dbReference type="PROSITE" id="PS50173">
    <property type="entry name" value="UMUC"/>
    <property type="match status" value="1"/>
</dbReference>
<dbReference type="SUPFAM" id="SSF56672">
    <property type="entry name" value="DNA/RNA polymerases"/>
    <property type="match status" value="1"/>
</dbReference>
<dbReference type="InterPro" id="IPR017961">
    <property type="entry name" value="DNA_pol_Y-fam_little_finger"/>
</dbReference>
<keyword evidence="4" id="KW-0234">DNA repair</keyword>
<keyword evidence="8" id="KW-1185">Reference proteome</keyword>
<accession>A0A5B7YGV7</accession>
<dbReference type="KEGG" id="salk:FBQ74_15960"/>
<dbReference type="EMBL" id="CP039852">
    <property type="protein sequence ID" value="QCZ94871.1"/>
    <property type="molecule type" value="Genomic_DNA"/>
</dbReference>
<protein>
    <submittedName>
        <fullName evidence="7">Y-family DNA polymerase</fullName>
    </submittedName>
</protein>
<gene>
    <name evidence="7" type="ORF">FBQ74_15960</name>
</gene>
<evidence type="ECO:0000313" key="7">
    <source>
        <dbReference type="EMBL" id="QCZ94871.1"/>
    </source>
</evidence>
<dbReference type="Gene3D" id="3.30.70.270">
    <property type="match status" value="1"/>
</dbReference>
<dbReference type="GO" id="GO:0003684">
    <property type="term" value="F:damaged DNA binding"/>
    <property type="evidence" value="ECO:0007669"/>
    <property type="project" value="InterPro"/>
</dbReference>
<dbReference type="InterPro" id="IPR025188">
    <property type="entry name" value="DUF4113"/>
</dbReference>
<dbReference type="GO" id="GO:0009432">
    <property type="term" value="P:SOS response"/>
    <property type="evidence" value="ECO:0007669"/>
    <property type="project" value="UniProtKB-KW"/>
</dbReference>
<dbReference type="OrthoDB" id="9808813at2"/>
<evidence type="ECO:0000259" key="6">
    <source>
        <dbReference type="PROSITE" id="PS50173"/>
    </source>
</evidence>
<dbReference type="InterPro" id="IPR043128">
    <property type="entry name" value="Rev_trsase/Diguanyl_cyclase"/>
</dbReference>
<dbReference type="PANTHER" id="PTHR11076:SF34">
    <property type="entry name" value="PROTEIN UMUC"/>
    <property type="match status" value="1"/>
</dbReference>
<keyword evidence="5" id="KW-0742">SOS response</keyword>